<organism evidence="3 4">
    <name type="scientific">Porphyromonas catoniae ATCC 51270</name>
    <dbReference type="NCBI Taxonomy" id="887901"/>
    <lineage>
        <taxon>Bacteria</taxon>
        <taxon>Pseudomonadati</taxon>
        <taxon>Bacteroidota</taxon>
        <taxon>Bacteroidia</taxon>
        <taxon>Bacteroidales</taxon>
        <taxon>Porphyromonadaceae</taxon>
        <taxon>Porphyromonas</taxon>
    </lineage>
</organism>
<dbReference type="InterPro" id="IPR057666">
    <property type="entry name" value="DrpA_SLOG"/>
</dbReference>
<evidence type="ECO:0000313" key="4">
    <source>
        <dbReference type="Proteomes" id="UP000023482"/>
    </source>
</evidence>
<dbReference type="Gene3D" id="3.40.50.450">
    <property type="match status" value="1"/>
</dbReference>
<dbReference type="AlphaFoldDB" id="Z4WRK1"/>
<dbReference type="GO" id="GO:0009294">
    <property type="term" value="P:DNA-mediated transformation"/>
    <property type="evidence" value="ECO:0007669"/>
    <property type="project" value="InterPro"/>
</dbReference>
<dbReference type="PATRIC" id="fig|887901.3.peg.1409"/>
<dbReference type="SUPFAM" id="SSF102405">
    <property type="entry name" value="MCP/YpsA-like"/>
    <property type="match status" value="1"/>
</dbReference>
<keyword evidence="4" id="KW-1185">Reference proteome</keyword>
<evidence type="ECO:0000313" key="3">
    <source>
        <dbReference type="EMBL" id="EWC91472.1"/>
    </source>
</evidence>
<dbReference type="EMBL" id="JDFF01000024">
    <property type="protein sequence ID" value="EWC91472.1"/>
    <property type="molecule type" value="Genomic_DNA"/>
</dbReference>
<sequence>MGSCHWGALRTFAHAMGRTDTEQKQAVQILALQLAGLRYRHIAALFDKVARGDELPLGLPSGLECYTKELTAHEEQATSLLGACHRLGIHVLPFVSPSYPDAFHCLAFDRPLLLYAKGNLALTTASPRLAIIGTRHPDEEGKKRTYELARRHAEAGATLLSGLARGCDALAHQACLDAGGKGIPIVATGLDEVYPREHQALQEALLRQGGLILSEYPPFTPINKYQLIARDRLQAALAERVIVTECGAKSGTLHTVRFARKYQKPVEALRYETYTEASLGNHYLLTSHLAEEYSE</sequence>
<comment type="similarity">
    <text evidence="1">Belongs to the DprA/Smf family.</text>
</comment>
<protein>
    <submittedName>
        <fullName evidence="3">Putative DNA protecting protein DprA</fullName>
    </submittedName>
</protein>
<gene>
    <name evidence="3" type="ORF">HMPREF0636_0403</name>
</gene>
<dbReference type="PANTHER" id="PTHR43022:SF1">
    <property type="entry name" value="PROTEIN SMF"/>
    <property type="match status" value="1"/>
</dbReference>
<dbReference type="PANTHER" id="PTHR43022">
    <property type="entry name" value="PROTEIN SMF"/>
    <property type="match status" value="1"/>
</dbReference>
<dbReference type="Proteomes" id="UP000023482">
    <property type="component" value="Unassembled WGS sequence"/>
</dbReference>
<proteinExistence type="inferred from homology"/>
<dbReference type="InterPro" id="IPR003488">
    <property type="entry name" value="DprA"/>
</dbReference>
<comment type="caution">
    <text evidence="3">The sequence shown here is derived from an EMBL/GenBank/DDBJ whole genome shotgun (WGS) entry which is preliminary data.</text>
</comment>
<name>Z4WRK1_9PORP</name>
<feature type="domain" description="Smf/DprA SLOG" evidence="2">
    <location>
        <begin position="92"/>
        <end position="291"/>
    </location>
</feature>
<evidence type="ECO:0000256" key="1">
    <source>
        <dbReference type="ARBA" id="ARBA00006525"/>
    </source>
</evidence>
<dbReference type="Pfam" id="PF02481">
    <property type="entry name" value="DNA_processg_A"/>
    <property type="match status" value="1"/>
</dbReference>
<reference evidence="3 4" key="1">
    <citation type="submission" date="2014-01" db="EMBL/GenBank/DDBJ databases">
        <authorList>
            <person name="Durkin A.S."/>
            <person name="McCorrison J."/>
            <person name="Torralba M."/>
            <person name="Gillis M."/>
            <person name="Haft D.H."/>
            <person name="Methe B."/>
            <person name="Sutton G."/>
            <person name="Nelson K.E."/>
        </authorList>
    </citation>
    <scope>NUCLEOTIDE SEQUENCE [LARGE SCALE GENOMIC DNA]</scope>
    <source>
        <strain evidence="3 4">ATCC 51270</strain>
    </source>
</reference>
<accession>Z4WRK1</accession>
<evidence type="ECO:0000259" key="2">
    <source>
        <dbReference type="Pfam" id="PF02481"/>
    </source>
</evidence>